<proteinExistence type="predicted"/>
<feature type="domain" description="ADP ribosyltransferase" evidence="6">
    <location>
        <begin position="466"/>
        <end position="644"/>
    </location>
</feature>
<evidence type="ECO:0000256" key="5">
    <source>
        <dbReference type="SAM" id="Phobius"/>
    </source>
</evidence>
<feature type="transmembrane region" description="Helical" evidence="5">
    <location>
        <begin position="7"/>
        <end position="29"/>
    </location>
</feature>
<sequence>MSCNTKCWPIFTSVLLLIMSLLIALTEVANILIDFWYTNVFGGFWTSIIIFHYVIVILVHKCSKNGCCNCCHRYSTFSCLLSVLSLGTLIGFDIAFILNPYICILTPTCSSRPPITSYKFLNTISTFANYSTYDSKRLFLYIQVGCAGFAFILSFIMLLMQCRPCCKKNKPKSQLKTTTATEQNKPFTVVSLPPRKPDKNKQAYPAIPSNNNVPHAASNEAQEKNKGTNTIVERNLTMGLANRKQVFPEPNCKKDEEIIAIAALREQRVATNNGVVSLFWIGSVPLSYTEKTLENELNVTTASVTFSSINDALQTIETSTNETVFIIINSVFDKITNDFIKELNKRHQVAYIYVIDSDGNRAKQECDMLNSAGKIIHFLKFGKEMVNHIGKNVRNAMKMAIDFNMFDSKSQMTTRDLTRNSAAFLWFQILLSILKDFGQDSHARTEMINMCRAYCEKNDPSELANIERYRRNDEKKTAIYWYTFESFLYKLLNKALRNEDVHSLCRFGCFIVELSNEIDDLHRKRETSEPKSPLQLFRGQVITKREHEQILKSKDKLISTNSFFSTSPDQDKAIEFVEGNSHRAGLMPILFKITAPPNLKQTKFADVRHISAHPEEEEVLFNLGAVFKITGVEEKSGSNSYVLVRMSATDEGYENVEKYIGISKDDLESDDKRIMFGRLLIDMGQYKRSKDYYDEYIDVMKNIWRDDALQYAPLYHNQGRAHACMGEFDKAFILIKRALEIRQKHLKFDDPLIAHTLNSLGVMEGQMGRYTDAKAKFNEALSIFQQNQTSGSSRIASLQIAITNSNIGWVEYLQGNYNISERHHKEALKIRENLFPEDHPLIADNLNALAAVYHARGKYLDADKNYEKALSIRDKALPSHHPSIANSYQALGSVKLENGDYAQALKYYE</sequence>
<evidence type="ECO:0000313" key="8">
    <source>
        <dbReference type="Proteomes" id="UP000663852"/>
    </source>
</evidence>
<evidence type="ECO:0000313" key="7">
    <source>
        <dbReference type="EMBL" id="CAF1400570.1"/>
    </source>
</evidence>
<dbReference type="PROSITE" id="PS50293">
    <property type="entry name" value="TPR_REGION"/>
    <property type="match status" value="1"/>
</dbReference>
<dbReference type="PANTHER" id="PTHR45641">
    <property type="entry name" value="TETRATRICOPEPTIDE REPEAT PROTEIN (AFU_ORTHOLOGUE AFUA_6G03870)"/>
    <property type="match status" value="1"/>
</dbReference>
<dbReference type="OrthoDB" id="5986190at2759"/>
<dbReference type="Pfam" id="PF03496">
    <property type="entry name" value="ADPrib_exo_Tox"/>
    <property type="match status" value="1"/>
</dbReference>
<keyword evidence="1" id="KW-0677">Repeat</keyword>
<dbReference type="EMBL" id="CAJNOJ010000325">
    <property type="protein sequence ID" value="CAF1400570.1"/>
    <property type="molecule type" value="Genomic_DNA"/>
</dbReference>
<dbReference type="InterPro" id="IPR019734">
    <property type="entry name" value="TPR_rpt"/>
</dbReference>
<dbReference type="PROSITE" id="PS51996">
    <property type="entry name" value="TR_MART"/>
    <property type="match status" value="1"/>
</dbReference>
<comment type="caution">
    <text evidence="7">The sequence shown here is derived from an EMBL/GenBank/DDBJ whole genome shotgun (WGS) entry which is preliminary data.</text>
</comment>
<keyword evidence="5" id="KW-0812">Transmembrane</keyword>
<feature type="repeat" description="TPR" evidence="3">
    <location>
        <begin position="712"/>
        <end position="745"/>
    </location>
</feature>
<dbReference type="Pfam" id="PF13424">
    <property type="entry name" value="TPR_12"/>
    <property type="match status" value="2"/>
</dbReference>
<feature type="repeat" description="TPR" evidence="3">
    <location>
        <begin position="843"/>
        <end position="876"/>
    </location>
</feature>
<dbReference type="SMART" id="SM00028">
    <property type="entry name" value="TPR"/>
    <property type="match status" value="4"/>
</dbReference>
<feature type="transmembrane region" description="Helical" evidence="5">
    <location>
        <begin position="138"/>
        <end position="160"/>
    </location>
</feature>
<dbReference type="InterPro" id="IPR011990">
    <property type="entry name" value="TPR-like_helical_dom_sf"/>
</dbReference>
<keyword evidence="5" id="KW-0472">Membrane</keyword>
<reference evidence="7" key="1">
    <citation type="submission" date="2021-02" db="EMBL/GenBank/DDBJ databases">
        <authorList>
            <person name="Nowell W R."/>
        </authorList>
    </citation>
    <scope>NUCLEOTIDE SEQUENCE</scope>
</reference>
<keyword evidence="5" id="KW-1133">Transmembrane helix</keyword>
<evidence type="ECO:0000259" key="6">
    <source>
        <dbReference type="Pfam" id="PF03496"/>
    </source>
</evidence>
<protein>
    <recommendedName>
        <fullName evidence="6">ADP ribosyltransferase domain-containing protein</fullName>
    </recommendedName>
</protein>
<evidence type="ECO:0000256" key="3">
    <source>
        <dbReference type="PROSITE-ProRule" id="PRU00339"/>
    </source>
</evidence>
<dbReference type="SUPFAM" id="SSF48452">
    <property type="entry name" value="TPR-like"/>
    <property type="match status" value="1"/>
</dbReference>
<gene>
    <name evidence="7" type="ORF">EDS130_LOCUS35983</name>
</gene>
<dbReference type="PANTHER" id="PTHR45641:SF19">
    <property type="entry name" value="NEPHROCYSTIN-3"/>
    <property type="match status" value="1"/>
</dbReference>
<evidence type="ECO:0000256" key="2">
    <source>
        <dbReference type="ARBA" id="ARBA00022803"/>
    </source>
</evidence>
<dbReference type="AlphaFoldDB" id="A0A815L9U6"/>
<dbReference type="GO" id="GO:0005576">
    <property type="term" value="C:extracellular region"/>
    <property type="evidence" value="ECO:0007669"/>
    <property type="project" value="InterPro"/>
</dbReference>
<dbReference type="InterPro" id="IPR003540">
    <property type="entry name" value="ADP-ribosyltransferase"/>
</dbReference>
<keyword evidence="2 3" id="KW-0802">TPR repeat</keyword>
<evidence type="ECO:0000256" key="4">
    <source>
        <dbReference type="SAM" id="MobiDB-lite"/>
    </source>
</evidence>
<organism evidence="7 8">
    <name type="scientific">Adineta ricciae</name>
    <name type="common">Rotifer</name>
    <dbReference type="NCBI Taxonomy" id="249248"/>
    <lineage>
        <taxon>Eukaryota</taxon>
        <taxon>Metazoa</taxon>
        <taxon>Spiralia</taxon>
        <taxon>Gnathifera</taxon>
        <taxon>Rotifera</taxon>
        <taxon>Eurotatoria</taxon>
        <taxon>Bdelloidea</taxon>
        <taxon>Adinetida</taxon>
        <taxon>Adinetidae</taxon>
        <taxon>Adineta</taxon>
    </lineage>
</organism>
<feature type="non-terminal residue" evidence="7">
    <location>
        <position position="909"/>
    </location>
</feature>
<dbReference type="PROSITE" id="PS50005">
    <property type="entry name" value="TPR"/>
    <property type="match status" value="3"/>
</dbReference>
<accession>A0A815L9U6</accession>
<feature type="repeat" description="TPR" evidence="3">
    <location>
        <begin position="754"/>
        <end position="787"/>
    </location>
</feature>
<feature type="transmembrane region" description="Helical" evidence="5">
    <location>
        <begin position="35"/>
        <end position="59"/>
    </location>
</feature>
<dbReference type="Proteomes" id="UP000663852">
    <property type="component" value="Unassembled WGS sequence"/>
</dbReference>
<dbReference type="Gene3D" id="1.25.40.10">
    <property type="entry name" value="Tetratricopeptide repeat domain"/>
    <property type="match status" value="2"/>
</dbReference>
<dbReference type="Gene3D" id="3.90.176.10">
    <property type="entry name" value="Toxin ADP-ribosyltransferase, Chain A, domain 1"/>
    <property type="match status" value="1"/>
</dbReference>
<dbReference type="Pfam" id="PF13181">
    <property type="entry name" value="TPR_8"/>
    <property type="match status" value="1"/>
</dbReference>
<dbReference type="SUPFAM" id="SSF56399">
    <property type="entry name" value="ADP-ribosylation"/>
    <property type="match status" value="1"/>
</dbReference>
<evidence type="ECO:0000256" key="1">
    <source>
        <dbReference type="ARBA" id="ARBA00022737"/>
    </source>
</evidence>
<name>A0A815L9U6_ADIRI</name>
<feature type="transmembrane region" description="Helical" evidence="5">
    <location>
        <begin position="80"/>
        <end position="102"/>
    </location>
</feature>
<feature type="region of interest" description="Disordered" evidence="4">
    <location>
        <begin position="186"/>
        <end position="229"/>
    </location>
</feature>